<feature type="domain" description="DUF3741" evidence="4">
    <location>
        <begin position="324"/>
        <end position="351"/>
    </location>
</feature>
<protein>
    <recommendedName>
        <fullName evidence="7">DUF4378 domain-containing protein</fullName>
    </recommendedName>
</protein>
<evidence type="ECO:0000256" key="2">
    <source>
        <dbReference type="SAM" id="MobiDB-lite"/>
    </source>
</evidence>
<feature type="region of interest" description="Disordered" evidence="2">
    <location>
        <begin position="800"/>
        <end position="826"/>
    </location>
</feature>
<feature type="compositionally biased region" description="Polar residues" evidence="2">
    <location>
        <begin position="740"/>
        <end position="754"/>
    </location>
</feature>
<evidence type="ECO:0000313" key="5">
    <source>
        <dbReference type="EMBL" id="GMN54307.1"/>
    </source>
</evidence>
<feature type="compositionally biased region" description="Polar residues" evidence="2">
    <location>
        <begin position="519"/>
        <end position="537"/>
    </location>
</feature>
<feature type="region of interest" description="Disordered" evidence="2">
    <location>
        <begin position="365"/>
        <end position="454"/>
    </location>
</feature>
<feature type="region of interest" description="Disordered" evidence="2">
    <location>
        <begin position="231"/>
        <end position="254"/>
    </location>
</feature>
<evidence type="ECO:0000256" key="1">
    <source>
        <dbReference type="SAM" id="Coils"/>
    </source>
</evidence>
<feature type="region of interest" description="Disordered" evidence="2">
    <location>
        <begin position="290"/>
        <end position="336"/>
    </location>
</feature>
<feature type="compositionally biased region" description="Polar residues" evidence="2">
    <location>
        <begin position="370"/>
        <end position="379"/>
    </location>
</feature>
<dbReference type="InterPro" id="IPR032795">
    <property type="entry name" value="DUF3741-assoc"/>
</dbReference>
<feature type="coiled-coil region" evidence="1">
    <location>
        <begin position="850"/>
        <end position="877"/>
    </location>
</feature>
<feature type="compositionally biased region" description="Basic and acidic residues" evidence="2">
    <location>
        <begin position="588"/>
        <end position="609"/>
    </location>
</feature>
<keyword evidence="1" id="KW-0175">Coiled coil</keyword>
<feature type="region of interest" description="Disordered" evidence="2">
    <location>
        <begin position="739"/>
        <end position="778"/>
    </location>
</feature>
<reference evidence="5" key="1">
    <citation type="submission" date="2023-07" db="EMBL/GenBank/DDBJ databases">
        <title>draft genome sequence of fig (Ficus carica).</title>
        <authorList>
            <person name="Takahashi T."/>
            <person name="Nishimura K."/>
        </authorList>
    </citation>
    <scope>NUCLEOTIDE SEQUENCE</scope>
</reference>
<dbReference type="EMBL" id="BTGU01000050">
    <property type="protein sequence ID" value="GMN54307.1"/>
    <property type="molecule type" value="Genomic_DNA"/>
</dbReference>
<feature type="region of interest" description="Disordered" evidence="2">
    <location>
        <begin position="518"/>
        <end position="537"/>
    </location>
</feature>
<dbReference type="PANTHER" id="PTHR31680">
    <property type="entry name" value="LONGIFOLIA PROTEIN"/>
    <property type="match status" value="1"/>
</dbReference>
<feature type="compositionally biased region" description="Polar residues" evidence="2">
    <location>
        <begin position="611"/>
        <end position="627"/>
    </location>
</feature>
<proteinExistence type="predicted"/>
<dbReference type="GO" id="GO:0051513">
    <property type="term" value="P:regulation of monopolar cell growth"/>
    <property type="evidence" value="ECO:0007669"/>
    <property type="project" value="InterPro"/>
</dbReference>
<dbReference type="PANTHER" id="PTHR31680:SF4">
    <property type="entry name" value="LONGIFOLIA PROTEIN"/>
    <property type="match status" value="1"/>
</dbReference>
<feature type="domain" description="DUF4378" evidence="3">
    <location>
        <begin position="889"/>
        <end position="1070"/>
    </location>
</feature>
<dbReference type="InterPro" id="IPR033334">
    <property type="entry name" value="LNG1/2"/>
</dbReference>
<accession>A0AA88ANH9</accession>
<dbReference type="InterPro" id="IPR025486">
    <property type="entry name" value="DUF4378"/>
</dbReference>
<dbReference type="Pfam" id="PF14309">
    <property type="entry name" value="DUF4378"/>
    <property type="match status" value="1"/>
</dbReference>
<evidence type="ECO:0000313" key="6">
    <source>
        <dbReference type="Proteomes" id="UP001187192"/>
    </source>
</evidence>
<feature type="compositionally biased region" description="Low complexity" evidence="2">
    <location>
        <begin position="380"/>
        <end position="394"/>
    </location>
</feature>
<comment type="caution">
    <text evidence="5">The sequence shown here is derived from an EMBL/GenBank/DDBJ whole genome shotgun (WGS) entry which is preliminary data.</text>
</comment>
<dbReference type="Pfam" id="PF14383">
    <property type="entry name" value="VARLMGL"/>
    <property type="match status" value="1"/>
</dbReference>
<feature type="region of interest" description="Disordered" evidence="2">
    <location>
        <begin position="118"/>
        <end position="143"/>
    </location>
</feature>
<dbReference type="AlphaFoldDB" id="A0AA88ANH9"/>
<feature type="compositionally biased region" description="Polar residues" evidence="2">
    <location>
        <begin position="325"/>
        <end position="334"/>
    </location>
</feature>
<feature type="compositionally biased region" description="Low complexity" evidence="2">
    <location>
        <begin position="631"/>
        <end position="643"/>
    </location>
</feature>
<evidence type="ECO:0008006" key="7">
    <source>
        <dbReference type="Google" id="ProtNLM"/>
    </source>
</evidence>
<organism evidence="5 6">
    <name type="scientific">Ficus carica</name>
    <name type="common">Common fig</name>
    <dbReference type="NCBI Taxonomy" id="3494"/>
    <lineage>
        <taxon>Eukaryota</taxon>
        <taxon>Viridiplantae</taxon>
        <taxon>Streptophyta</taxon>
        <taxon>Embryophyta</taxon>
        <taxon>Tracheophyta</taxon>
        <taxon>Spermatophyta</taxon>
        <taxon>Magnoliopsida</taxon>
        <taxon>eudicotyledons</taxon>
        <taxon>Gunneridae</taxon>
        <taxon>Pentapetalae</taxon>
        <taxon>rosids</taxon>
        <taxon>fabids</taxon>
        <taxon>Rosales</taxon>
        <taxon>Moraceae</taxon>
        <taxon>Ficeae</taxon>
        <taxon>Ficus</taxon>
    </lineage>
</organism>
<dbReference type="Proteomes" id="UP001187192">
    <property type="component" value="Unassembled WGS sequence"/>
</dbReference>
<keyword evidence="6" id="KW-1185">Reference proteome</keyword>
<name>A0AA88ANH9_FICCA</name>
<evidence type="ECO:0000259" key="4">
    <source>
        <dbReference type="Pfam" id="PF14383"/>
    </source>
</evidence>
<gene>
    <name evidence="5" type="ORF">TIFTF001_023434</name>
</gene>
<evidence type="ECO:0000259" key="3">
    <source>
        <dbReference type="Pfam" id="PF14309"/>
    </source>
</evidence>
<feature type="region of interest" description="Disordered" evidence="2">
    <location>
        <begin position="570"/>
        <end position="727"/>
    </location>
</feature>
<feature type="compositionally biased region" description="Polar residues" evidence="2">
    <location>
        <begin position="692"/>
        <end position="723"/>
    </location>
</feature>
<sequence>MAAKLLHSLADENPDLQKQIGCMTGIFQIFDRQHVLTGKRLPHKRLPPSNSSFGNNVLERNSNNLHYQQNSEISFSKSASEKHRLSTESSRASFSSACSSSASSVDCDKTAQHEASSFDRISFPEVSSREPVMNQSGTSPRLGRHSLDLRDVVKDSMYREARGLSVKTTGKEEAMGHGVKHRDSPRPLPLSKHVDGSNGVGISGKQHTSVDLKESLRVLAKLREAPWYNDARENPRSSYESKDGSWHPISKDAPRFSYDGREINRLSFESRDALKSTVKLKELPRLSLDSRESSIRGSNFDSRPSHFSRIAKGNSGPMNEKDPSVPQSSGSQKRPPSVVAKLMGLDALPDSPFASDDQLAVIKTFPNYDGDSSTRSLKANNINRPIRISNSPRNSLKEPASPQWRNPDLVMKPISSSRFPIEPAPWKMQDGNRGSQRTSSRPVKVPPRSPSSFPSVYSEIEKRLKDLEFKQSGKDLRALKQILEAMQAKGLLETSKQEQASNFGAQVQHEERFVGPNLNLKSSSQRNKQSSHVNASTIRGLGSSRTFESPIVIMKPAKLVEKSSLSTSSVVSSDIFSDKKGSNSSLAAKDHSPMYSRRDGSVSSVDKRGSSRNTKQTHSSSRSQQHPVENAATSSAKSSGSVSPRLQQKKLEMEKRSRPPTPPSNSNKPRRQTNRQPADAGSPGGRARPKYPSSQQSDDQLSEISNDSKTLSCQGDDNTSVHSEGNVAFDSKSDVEFTSDMRSTEMNSSLSPSTKGAKYLATDSKKANPRLDEEESFAELASVAQEHPSPVSVLDTSAYKDDAPSPVKQIPNCLKGDDTQDSSDSLGEDLWRPAENLSNSKGCGLTSKINRKKLENIENLVQKLRRLNSSHDEARTDYIASLCENTNPDHRYISEILLASGLLLRDLGSGLTSFQLHPSGHPINPELFFVLEQTKASSLQLKDESTPEKAANAKSDKEKLHRKLIFDAVNEILVGKLALLSVSPEPWLKPEKLAKKTLNAQKLLKELCYEIEQFQTKKLECNIEEEDDSLKPILWEDVMLRSGRWTDFSDEISGVVLDVERSIFKELVDEVVRGEAANLRAKPGRRRQLFSK</sequence>